<dbReference type="Pfam" id="PF04479">
    <property type="entry name" value="RTA1"/>
    <property type="match status" value="1"/>
</dbReference>
<dbReference type="Proteomes" id="UP000603453">
    <property type="component" value="Unassembled WGS sequence"/>
</dbReference>
<feature type="transmembrane region" description="Helical" evidence="5">
    <location>
        <begin position="46"/>
        <end position="66"/>
    </location>
</feature>
<dbReference type="InterPro" id="IPR007568">
    <property type="entry name" value="RTA1"/>
</dbReference>
<name>A0A8H7R0Q1_9FUNG</name>
<keyword evidence="3 5" id="KW-1133">Transmembrane helix</keyword>
<proteinExistence type="predicted"/>
<feature type="transmembrane region" description="Helical" evidence="5">
    <location>
        <begin position="157"/>
        <end position="178"/>
    </location>
</feature>
<evidence type="ECO:0000256" key="5">
    <source>
        <dbReference type="SAM" id="Phobius"/>
    </source>
</evidence>
<comment type="subcellular location">
    <subcellularLocation>
        <location evidence="1">Membrane</location>
        <topology evidence="1">Multi-pass membrane protein</topology>
    </subcellularLocation>
</comment>
<keyword evidence="7" id="KW-1185">Reference proteome</keyword>
<evidence type="ECO:0000256" key="4">
    <source>
        <dbReference type="ARBA" id="ARBA00023136"/>
    </source>
</evidence>
<keyword evidence="2 5" id="KW-0812">Transmembrane</keyword>
<evidence type="ECO:0000256" key="2">
    <source>
        <dbReference type="ARBA" id="ARBA00022692"/>
    </source>
</evidence>
<feature type="transmembrane region" description="Helical" evidence="5">
    <location>
        <begin position="78"/>
        <end position="99"/>
    </location>
</feature>
<feature type="transmembrane region" description="Helical" evidence="5">
    <location>
        <begin position="232"/>
        <end position="252"/>
    </location>
</feature>
<feature type="transmembrane region" description="Helical" evidence="5">
    <location>
        <begin position="120"/>
        <end position="137"/>
    </location>
</feature>
<evidence type="ECO:0000313" key="6">
    <source>
        <dbReference type="EMBL" id="KAG2202113.1"/>
    </source>
</evidence>
<dbReference type="AlphaFoldDB" id="A0A8H7R0Q1"/>
<evidence type="ECO:0000256" key="1">
    <source>
        <dbReference type="ARBA" id="ARBA00004141"/>
    </source>
</evidence>
<protein>
    <submittedName>
        <fullName evidence="6">Uncharacterized protein</fullName>
    </submittedName>
</protein>
<comment type="caution">
    <text evidence="6">The sequence shown here is derived from an EMBL/GenBank/DDBJ whole genome shotgun (WGS) entry which is preliminary data.</text>
</comment>
<organism evidence="6 7">
    <name type="scientific">Mucor saturninus</name>
    <dbReference type="NCBI Taxonomy" id="64648"/>
    <lineage>
        <taxon>Eukaryota</taxon>
        <taxon>Fungi</taxon>
        <taxon>Fungi incertae sedis</taxon>
        <taxon>Mucoromycota</taxon>
        <taxon>Mucoromycotina</taxon>
        <taxon>Mucoromycetes</taxon>
        <taxon>Mucorales</taxon>
        <taxon>Mucorineae</taxon>
        <taxon>Mucoraceae</taxon>
        <taxon>Mucor</taxon>
    </lineage>
</organism>
<evidence type="ECO:0000313" key="7">
    <source>
        <dbReference type="Proteomes" id="UP000603453"/>
    </source>
</evidence>
<reference evidence="6" key="1">
    <citation type="submission" date="2020-12" db="EMBL/GenBank/DDBJ databases">
        <title>Metabolic potential, ecology and presence of endohyphal bacteria is reflected in genomic diversity of Mucoromycotina.</title>
        <authorList>
            <person name="Muszewska A."/>
            <person name="Okrasinska A."/>
            <person name="Steczkiewicz K."/>
            <person name="Drgas O."/>
            <person name="Orlowska M."/>
            <person name="Perlinska-Lenart U."/>
            <person name="Aleksandrzak-Piekarczyk T."/>
            <person name="Szatraj K."/>
            <person name="Zielenkiewicz U."/>
            <person name="Pilsyk S."/>
            <person name="Malc E."/>
            <person name="Mieczkowski P."/>
            <person name="Kruszewska J.S."/>
            <person name="Biernat P."/>
            <person name="Pawlowska J."/>
        </authorList>
    </citation>
    <scope>NUCLEOTIDE SEQUENCE</scope>
    <source>
        <strain evidence="6">WA0000017839</strain>
    </source>
</reference>
<dbReference type="PANTHER" id="PTHR31465">
    <property type="entry name" value="PROTEIN RTA1-RELATED"/>
    <property type="match status" value="1"/>
</dbReference>
<dbReference type="EMBL" id="JAEPRD010000064">
    <property type="protein sequence ID" value="KAG2202113.1"/>
    <property type="molecule type" value="Genomic_DNA"/>
</dbReference>
<dbReference type="PANTHER" id="PTHR31465:SF1">
    <property type="entry name" value="PROTEIN RTA1-RELATED"/>
    <property type="match status" value="1"/>
</dbReference>
<keyword evidence="4 5" id="KW-0472">Membrane</keyword>
<sequence length="304" mass="34265">MDTETSSTLRFFHYIPSKPLGIVGLIVFIVIALFLFIRIFRSKSRLFLYILPCTAVAECIGYLIRALCSSGETTMGKYIIMTMFLLLSPNALALVNYKALGEVIKLSNIEKAPFYLRPKFVTWFFFSSDIFSFLLQGSGGGMQTTPANANLGKQITLVGLAIQLVFFAAFILITVHVHRSPKYDYSIEGQPNAKRNMMRCLYITLILLYVRSIYRIAEYATGYDGAIARAEWAFYVFDGLAIAISFVFYSVLFMGNYLPKRNEVNGGGLVKRLSSESTSVDNLTHIDNGFEMRQTRDKYSSNNV</sequence>
<evidence type="ECO:0000256" key="3">
    <source>
        <dbReference type="ARBA" id="ARBA00022989"/>
    </source>
</evidence>
<gene>
    <name evidence="6" type="ORF">INT47_008085</name>
</gene>
<feature type="transmembrane region" description="Helical" evidence="5">
    <location>
        <begin position="20"/>
        <end position="39"/>
    </location>
</feature>
<accession>A0A8H7R0Q1</accession>
<feature type="transmembrane region" description="Helical" evidence="5">
    <location>
        <begin position="199"/>
        <end position="217"/>
    </location>
</feature>
<dbReference type="GO" id="GO:0016020">
    <property type="term" value="C:membrane"/>
    <property type="evidence" value="ECO:0007669"/>
    <property type="project" value="UniProtKB-SubCell"/>
</dbReference>
<dbReference type="OrthoDB" id="3358017at2759"/>